<evidence type="ECO:0000256" key="1">
    <source>
        <dbReference type="SAM" id="Phobius"/>
    </source>
</evidence>
<reference evidence="4 5" key="1">
    <citation type="submission" date="2018-04" db="EMBL/GenBank/DDBJ databases">
        <title>Altererythrobacter sp. HME9302 genome sequencing and assembly.</title>
        <authorList>
            <person name="Kang H."/>
            <person name="Kim H."/>
            <person name="Joh K."/>
        </authorList>
    </citation>
    <scope>NUCLEOTIDE SEQUENCE [LARGE SCALE GENOMIC DNA]</scope>
    <source>
        <strain evidence="4 5">HME9302</strain>
    </source>
</reference>
<keyword evidence="2" id="KW-0732">Signal</keyword>
<evidence type="ECO:0000313" key="5">
    <source>
        <dbReference type="Proteomes" id="UP000253727"/>
    </source>
</evidence>
<proteinExistence type="predicted"/>
<dbReference type="InterPro" id="IPR007621">
    <property type="entry name" value="TPM_dom"/>
</dbReference>
<dbReference type="PANTHER" id="PTHR30373:SF2">
    <property type="entry name" value="UPF0603 PROTEIN YGCG"/>
    <property type="match status" value="1"/>
</dbReference>
<dbReference type="Pfam" id="PF04536">
    <property type="entry name" value="TPM_phosphatase"/>
    <property type="match status" value="1"/>
</dbReference>
<comment type="caution">
    <text evidence="4">The sequence shown here is derived from an EMBL/GenBank/DDBJ whole genome shotgun (WGS) entry which is preliminary data.</text>
</comment>
<dbReference type="EMBL" id="QBKA01000002">
    <property type="protein sequence ID" value="RDC59516.1"/>
    <property type="molecule type" value="Genomic_DNA"/>
</dbReference>
<dbReference type="AlphaFoldDB" id="A0A369Q8N3"/>
<dbReference type="Proteomes" id="UP000253727">
    <property type="component" value="Unassembled WGS sequence"/>
</dbReference>
<dbReference type="RefSeq" id="WP_115365860.1">
    <property type="nucleotide sequence ID" value="NZ_QBKA01000002.1"/>
</dbReference>
<keyword evidence="1" id="KW-0472">Membrane</keyword>
<name>A0A369Q8N3_9SPHN</name>
<sequence>MALRSIVRLLVASLALGLAGPLAAQEFPALSGRVVDEADIIPADIEAEIDAKLAALETQSQRQFVVATIPDLGGYPISDYGYRLGREWGIGDEERDDGVILLVAPNDKKVRIEVGYGAEPVLTDGLSGLIVQNTILPRFRENDFAGGIVAGTDAIIEQLILPEEEARAIAAQAGEQRARSEGAGIPVNAIIWVGFLFFFFILPLLRGKRGRKYRRRGVGGAVGDILLWEAVNQATRGSRRGGWGGGGFGGGFGGGGFGGGGFSGGGGSFGGGGASGGW</sequence>
<organism evidence="4 5">
    <name type="scientific">Alteripontixanthobacter maritimus</name>
    <dbReference type="NCBI Taxonomy" id="2161824"/>
    <lineage>
        <taxon>Bacteria</taxon>
        <taxon>Pseudomonadati</taxon>
        <taxon>Pseudomonadota</taxon>
        <taxon>Alphaproteobacteria</taxon>
        <taxon>Sphingomonadales</taxon>
        <taxon>Erythrobacteraceae</taxon>
        <taxon>Alteripontixanthobacter</taxon>
    </lineage>
</organism>
<evidence type="ECO:0000259" key="3">
    <source>
        <dbReference type="Pfam" id="PF04536"/>
    </source>
</evidence>
<gene>
    <name evidence="4" type="ORF">HME9302_00706</name>
</gene>
<feature type="transmembrane region" description="Helical" evidence="1">
    <location>
        <begin position="185"/>
        <end position="205"/>
    </location>
</feature>
<dbReference type="OrthoDB" id="9810918at2"/>
<accession>A0A369Q8N3</accession>
<evidence type="ECO:0000256" key="2">
    <source>
        <dbReference type="SAM" id="SignalP"/>
    </source>
</evidence>
<feature type="chain" id="PRO_5016745368" evidence="2">
    <location>
        <begin position="25"/>
        <end position="278"/>
    </location>
</feature>
<dbReference type="PANTHER" id="PTHR30373">
    <property type="entry name" value="UPF0603 PROTEIN YGCG"/>
    <property type="match status" value="1"/>
</dbReference>
<protein>
    <submittedName>
        <fullName evidence="4">UPF0603 protein YgcG</fullName>
    </submittedName>
</protein>
<feature type="domain" description="TPM" evidence="3">
    <location>
        <begin position="34"/>
        <end position="157"/>
    </location>
</feature>
<keyword evidence="5" id="KW-1185">Reference proteome</keyword>
<keyword evidence="1" id="KW-1133">Transmembrane helix</keyword>
<feature type="signal peptide" evidence="2">
    <location>
        <begin position="1"/>
        <end position="24"/>
    </location>
</feature>
<keyword evidence="1" id="KW-0812">Transmembrane</keyword>
<evidence type="ECO:0000313" key="4">
    <source>
        <dbReference type="EMBL" id="RDC59516.1"/>
    </source>
</evidence>
<dbReference type="Gene3D" id="3.10.310.50">
    <property type="match status" value="1"/>
</dbReference>